<accession>A0A0C3NZ14</accession>
<keyword evidence="3" id="KW-1185">Reference proteome</keyword>
<reference evidence="3" key="2">
    <citation type="submission" date="2015-01" db="EMBL/GenBank/DDBJ databases">
        <title>Evolutionary Origins and Diversification of the Mycorrhizal Mutualists.</title>
        <authorList>
            <consortium name="DOE Joint Genome Institute"/>
            <consortium name="Mycorrhizal Genomics Consortium"/>
            <person name="Kohler A."/>
            <person name="Kuo A."/>
            <person name="Nagy L.G."/>
            <person name="Floudas D."/>
            <person name="Copeland A."/>
            <person name="Barry K.W."/>
            <person name="Cichocki N."/>
            <person name="Veneault-Fourrey C."/>
            <person name="LaButti K."/>
            <person name="Lindquist E.A."/>
            <person name="Lipzen A."/>
            <person name="Lundell T."/>
            <person name="Morin E."/>
            <person name="Murat C."/>
            <person name="Riley R."/>
            <person name="Ohm R."/>
            <person name="Sun H."/>
            <person name="Tunlid A."/>
            <person name="Henrissat B."/>
            <person name="Grigoriev I.V."/>
            <person name="Hibbett D.S."/>
            <person name="Martin F."/>
        </authorList>
    </citation>
    <scope>NUCLEOTIDE SEQUENCE [LARGE SCALE GENOMIC DNA]</scope>
    <source>
        <strain evidence="1 3">Marx 270</strain>
    </source>
</reference>
<evidence type="ECO:0000313" key="3">
    <source>
        <dbReference type="Proteomes" id="UP000054217"/>
    </source>
</evidence>
<evidence type="ECO:0000313" key="2">
    <source>
        <dbReference type="EMBL" id="KIO06080.1"/>
    </source>
</evidence>
<dbReference type="EMBL" id="KN832107">
    <property type="protein sequence ID" value="KIN94235.1"/>
    <property type="molecule type" value="Genomic_DNA"/>
</dbReference>
<protein>
    <submittedName>
        <fullName evidence="2">Uncharacterized protein</fullName>
    </submittedName>
</protein>
<dbReference type="HOGENOM" id="CLU_2747067_0_0_1"/>
<organism evidence="2 3">
    <name type="scientific">Pisolithus tinctorius Marx 270</name>
    <dbReference type="NCBI Taxonomy" id="870435"/>
    <lineage>
        <taxon>Eukaryota</taxon>
        <taxon>Fungi</taxon>
        <taxon>Dikarya</taxon>
        <taxon>Basidiomycota</taxon>
        <taxon>Agaricomycotina</taxon>
        <taxon>Agaricomycetes</taxon>
        <taxon>Agaricomycetidae</taxon>
        <taxon>Boletales</taxon>
        <taxon>Sclerodermatineae</taxon>
        <taxon>Pisolithaceae</taxon>
        <taxon>Pisolithus</taxon>
    </lineage>
</organism>
<feature type="non-terminal residue" evidence="2">
    <location>
        <position position="71"/>
    </location>
</feature>
<gene>
    <name evidence="1" type="ORF">M404DRAFT_1008483</name>
    <name evidence="2" type="ORF">M404DRAFT_999293</name>
</gene>
<dbReference type="AlphaFoldDB" id="A0A0C3NZ14"/>
<evidence type="ECO:0000313" key="1">
    <source>
        <dbReference type="EMBL" id="KIN94235.1"/>
    </source>
</evidence>
<sequence length="71" mass="8253">MDLRKDRHVYLALREYWRRPYITTHMGMHLSPLEGSLNGTLHGTLSTSDIWEPSNARRRSPIISWQCLACG</sequence>
<dbReference type="Proteomes" id="UP000054217">
    <property type="component" value="Unassembled WGS sequence"/>
</dbReference>
<dbReference type="EMBL" id="KN831964">
    <property type="protein sequence ID" value="KIO06080.1"/>
    <property type="molecule type" value="Genomic_DNA"/>
</dbReference>
<proteinExistence type="predicted"/>
<name>A0A0C3NZ14_PISTI</name>
<reference evidence="2" key="3">
    <citation type="submission" date="2015-02" db="EMBL/GenBank/DDBJ databases">
        <title>Evolutionary Origins and Diversification of the Mycorrhizal Mutualists.</title>
        <authorList>
            <consortium name="DOE Joint Genome Institute"/>
            <consortium name="Mycorrhizal Genomics Consortium"/>
            <person name="Kohler A."/>
            <person name="Kuo A."/>
            <person name="Nagy L.G."/>
            <person name="Floudas D."/>
            <person name="Copeland A."/>
            <person name="Barry K.W."/>
            <person name="Cichocki N."/>
            <person name="Veneault-Fourrey C."/>
            <person name="LaButti K."/>
            <person name="Lindquist E.A."/>
            <person name="Lipzen A."/>
            <person name="Lundell T."/>
            <person name="Morin E."/>
            <person name="Murat C."/>
            <person name="Riley R."/>
            <person name="Ohm R."/>
            <person name="Sun H."/>
            <person name="Tunlid A."/>
            <person name="Henrissat B."/>
            <person name="Grigoriev I.V."/>
            <person name="Hibbett D.S."/>
            <person name="Martin F."/>
        </authorList>
    </citation>
    <scope>NUCLEOTIDE SEQUENCE</scope>
    <source>
        <strain evidence="2">Marx 270</strain>
    </source>
</reference>
<reference evidence="2 3" key="1">
    <citation type="submission" date="2014-04" db="EMBL/GenBank/DDBJ databases">
        <authorList>
            <consortium name="DOE Joint Genome Institute"/>
            <person name="Kuo A."/>
            <person name="Kohler A."/>
            <person name="Costa M.D."/>
            <person name="Nagy L.G."/>
            <person name="Floudas D."/>
            <person name="Copeland A."/>
            <person name="Barry K.W."/>
            <person name="Cichocki N."/>
            <person name="Veneault-Fourrey C."/>
            <person name="LaButti K."/>
            <person name="Lindquist E.A."/>
            <person name="Lipzen A."/>
            <person name="Lundell T."/>
            <person name="Morin E."/>
            <person name="Murat C."/>
            <person name="Sun H."/>
            <person name="Tunlid A."/>
            <person name="Henrissat B."/>
            <person name="Grigoriev I.V."/>
            <person name="Hibbett D.S."/>
            <person name="Martin F."/>
            <person name="Nordberg H.P."/>
            <person name="Cantor M.N."/>
            <person name="Hua S.X."/>
        </authorList>
    </citation>
    <scope>NUCLEOTIDE SEQUENCE [LARGE SCALE GENOMIC DNA]</scope>
    <source>
        <strain evidence="2 3">Marx 270</strain>
    </source>
</reference>